<protein>
    <recommendedName>
        <fullName evidence="2 4">GTP cyclohydrolase 1 type 2 homolog</fullName>
    </recommendedName>
</protein>
<comment type="caution">
    <text evidence="6">The sequence shown here is derived from an EMBL/GenBank/DDBJ whole genome shotgun (WGS) entry which is preliminary data.</text>
</comment>
<evidence type="ECO:0000256" key="3">
    <source>
        <dbReference type="ARBA" id="ARBA00022723"/>
    </source>
</evidence>
<dbReference type="RefSeq" id="WP_183559783.1">
    <property type="nucleotide sequence ID" value="NZ_CBCSLB010000036.1"/>
</dbReference>
<evidence type="ECO:0000256" key="2">
    <source>
        <dbReference type="ARBA" id="ARBA00022112"/>
    </source>
</evidence>
<dbReference type="Proteomes" id="UP000518605">
    <property type="component" value="Unassembled WGS sequence"/>
</dbReference>
<dbReference type="AlphaFoldDB" id="A0A7W5C6N8"/>
<accession>A0A7W5C6N8</accession>
<dbReference type="Gene3D" id="3.30.70.120">
    <property type="match status" value="1"/>
</dbReference>
<feature type="binding site" evidence="5">
    <location>
        <position position="105"/>
    </location>
    <ligand>
        <name>a divalent metal cation</name>
        <dbReference type="ChEBI" id="CHEBI:60240"/>
        <label>1</label>
    </ligand>
</feature>
<dbReference type="InterPro" id="IPR015867">
    <property type="entry name" value="N-reg_PII/ATP_PRibTrfase_C"/>
</dbReference>
<dbReference type="Gene3D" id="3.40.1390.30">
    <property type="entry name" value="NIF3 (NGG1p interacting factor 3)-like"/>
    <property type="match status" value="1"/>
</dbReference>
<keyword evidence="7" id="KW-1185">Reference proteome</keyword>
<evidence type="ECO:0000256" key="4">
    <source>
        <dbReference type="PIRNR" id="PIRNR037489"/>
    </source>
</evidence>
<dbReference type="GO" id="GO:0046872">
    <property type="term" value="F:metal ion binding"/>
    <property type="evidence" value="ECO:0007669"/>
    <property type="project" value="UniProtKB-UniRule"/>
</dbReference>
<reference evidence="6 7" key="1">
    <citation type="submission" date="2020-08" db="EMBL/GenBank/DDBJ databases">
        <title>Genomic Encyclopedia of Type Strains, Phase III (KMG-III): the genomes of soil and plant-associated and newly described type strains.</title>
        <authorList>
            <person name="Whitman W."/>
        </authorList>
    </citation>
    <scope>NUCLEOTIDE SEQUENCE [LARGE SCALE GENOMIC DNA]</scope>
    <source>
        <strain evidence="6 7">CECT 8234</strain>
    </source>
</reference>
<proteinExistence type="inferred from homology"/>
<dbReference type="PIRSF" id="PIRSF037489">
    <property type="entry name" value="UCP037489_NIF3_YqfO"/>
    <property type="match status" value="1"/>
</dbReference>
<feature type="binding site" evidence="5">
    <location>
        <position position="66"/>
    </location>
    <ligand>
        <name>a divalent metal cation</name>
        <dbReference type="ChEBI" id="CHEBI:60240"/>
        <label>1</label>
    </ligand>
</feature>
<dbReference type="FunFam" id="3.30.70.120:FF:000006">
    <property type="entry name" value="GTP cyclohydrolase 1 type 2 homolog"/>
    <property type="match status" value="1"/>
</dbReference>
<dbReference type="InterPro" id="IPR036069">
    <property type="entry name" value="DUF34/NIF3_sf"/>
</dbReference>
<evidence type="ECO:0000313" key="6">
    <source>
        <dbReference type="EMBL" id="MBB3151099.1"/>
    </source>
</evidence>
<sequence>MFANGQSVIQLMEQLAPKHYAVENDKIGLQLGTLNKPITKVLVALDVTDAVVEEAIETGAELIIAHHAIIYRPLAKLDTSTAAGKLYEKLIKNDIAVYISHTNLDVADGGINDWIADLVGIMPEGRQSLEEVHTDKLYKLVVFVPESHHEQVLEAVWRSGAGTIGSYSNCSFNMKGTGTFVPGPGTEPYIGSQGKLERTEEIRIETIVPYSVHRKTVQAMLKAHPYEEVAYDLYPVDLKGRSFGLGRAGKLLAPLTLGELAERAKEVFDVPAVRVVGKLDRVIRKAAVLGGSGSRYVRHAIFAGADVLVTGDIDYHTAHDALAAGISIIDPGHNIEKVMKHKVAEWLNEQLADSKSETKAIASTLHTEPFIFI</sequence>
<dbReference type="InterPro" id="IPR017221">
    <property type="entry name" value="DUF34/NIF3_bac"/>
</dbReference>
<gene>
    <name evidence="6" type="ORF">FHS16_001142</name>
</gene>
<feature type="binding site" evidence="5">
    <location>
        <position position="67"/>
    </location>
    <ligand>
        <name>a divalent metal cation</name>
        <dbReference type="ChEBI" id="CHEBI:60240"/>
        <label>1</label>
    </ligand>
</feature>
<dbReference type="PANTHER" id="PTHR13799:SF14">
    <property type="entry name" value="GTP CYCLOHYDROLASE 1 TYPE 2 HOMOLOG"/>
    <property type="match status" value="1"/>
</dbReference>
<evidence type="ECO:0000256" key="1">
    <source>
        <dbReference type="ARBA" id="ARBA00006964"/>
    </source>
</evidence>
<organism evidence="6 7">
    <name type="scientific">Paenibacillus endophyticus</name>
    <dbReference type="NCBI Taxonomy" id="1294268"/>
    <lineage>
        <taxon>Bacteria</taxon>
        <taxon>Bacillati</taxon>
        <taxon>Bacillota</taxon>
        <taxon>Bacilli</taxon>
        <taxon>Bacillales</taxon>
        <taxon>Paenibacillaceae</taxon>
        <taxon>Paenibacillus</taxon>
    </lineage>
</organism>
<dbReference type="FunFam" id="3.40.1390.30:FF:000001">
    <property type="entry name" value="GTP cyclohydrolase 1 type 2"/>
    <property type="match status" value="1"/>
</dbReference>
<feature type="binding site" evidence="5">
    <location>
        <position position="333"/>
    </location>
    <ligand>
        <name>a divalent metal cation</name>
        <dbReference type="ChEBI" id="CHEBI:60240"/>
        <label>1</label>
    </ligand>
</feature>
<dbReference type="EMBL" id="JACHXW010000003">
    <property type="protein sequence ID" value="MBB3151099.1"/>
    <property type="molecule type" value="Genomic_DNA"/>
</dbReference>
<evidence type="ECO:0000256" key="5">
    <source>
        <dbReference type="PIRSR" id="PIRSR602678-1"/>
    </source>
</evidence>
<comment type="similarity">
    <text evidence="1 4">Belongs to the GTP cyclohydrolase I type 2/NIF3 family.</text>
</comment>
<dbReference type="GO" id="GO:0005737">
    <property type="term" value="C:cytoplasm"/>
    <property type="evidence" value="ECO:0007669"/>
    <property type="project" value="TreeGrafter"/>
</dbReference>
<evidence type="ECO:0000313" key="7">
    <source>
        <dbReference type="Proteomes" id="UP000518605"/>
    </source>
</evidence>
<dbReference type="NCBIfam" id="TIGR00486">
    <property type="entry name" value="YbgI_SA1388"/>
    <property type="match status" value="1"/>
</dbReference>
<dbReference type="Pfam" id="PF01784">
    <property type="entry name" value="DUF34_NIF3"/>
    <property type="match status" value="1"/>
</dbReference>
<dbReference type="InterPro" id="IPR002678">
    <property type="entry name" value="DUF34/NIF3"/>
</dbReference>
<dbReference type="SUPFAM" id="SSF102705">
    <property type="entry name" value="NIF3 (NGG1p interacting factor 3)-like"/>
    <property type="match status" value="1"/>
</dbReference>
<dbReference type="PANTHER" id="PTHR13799">
    <property type="entry name" value="NGG1 INTERACTING FACTOR 3"/>
    <property type="match status" value="1"/>
</dbReference>
<name>A0A7W5C6N8_9BACL</name>
<keyword evidence="3 4" id="KW-0479">Metal-binding</keyword>
<feature type="binding site" evidence="5">
    <location>
        <position position="336"/>
    </location>
    <ligand>
        <name>a divalent metal cation</name>
        <dbReference type="ChEBI" id="CHEBI:60240"/>
        <label>1</label>
    </ligand>
</feature>